<reference evidence="1 2" key="1">
    <citation type="submission" date="2020-08" db="EMBL/GenBank/DDBJ databases">
        <title>Genome sequencing of Purple Non-Sulfur Bacteria from various extreme environments.</title>
        <authorList>
            <person name="Mayer M."/>
        </authorList>
    </citation>
    <scope>NUCLEOTIDE SEQUENCE [LARGE SCALE GENOMIC DNA]</scope>
    <source>
        <strain evidence="1 2">2761</strain>
    </source>
</reference>
<dbReference type="GO" id="GO:0009399">
    <property type="term" value="P:nitrogen fixation"/>
    <property type="evidence" value="ECO:0007669"/>
    <property type="project" value="InterPro"/>
</dbReference>
<sequence length="226" mass="23968">MNSSARQPKPDERIAALPGRGDLLAAAPDASTLTLAFAGVIGGTARRAPPYNVPVAGLAEAALRRLLQRFFPALAAAQRAALLAQAAVRGNPSAPESSGVADEFADIVALLLEEHAVADDAIVWLAHAIATACMSADHLWQDMDLPDRPVLGRLMREHFPQLAVRNVRDMRWKKFLYRELCDRAAVPVCPAPSCSACSEYSHCFAGAPPAATASTSAPDTLPNELP</sequence>
<evidence type="ECO:0000313" key="2">
    <source>
        <dbReference type="Proteomes" id="UP000587070"/>
    </source>
</evidence>
<dbReference type="InterPro" id="IPR006975">
    <property type="entry name" value="NifQ"/>
</dbReference>
<dbReference type="Proteomes" id="UP000587070">
    <property type="component" value="Unassembled WGS sequence"/>
</dbReference>
<dbReference type="GO" id="GO:0030151">
    <property type="term" value="F:molybdenum ion binding"/>
    <property type="evidence" value="ECO:0007669"/>
    <property type="project" value="InterPro"/>
</dbReference>
<organism evidence="1 2">
    <name type="scientific">Rhodocyclus tenuis</name>
    <name type="common">Rhodospirillum tenue</name>
    <dbReference type="NCBI Taxonomy" id="1066"/>
    <lineage>
        <taxon>Bacteria</taxon>
        <taxon>Pseudomonadati</taxon>
        <taxon>Pseudomonadota</taxon>
        <taxon>Betaproteobacteria</taxon>
        <taxon>Rhodocyclales</taxon>
        <taxon>Rhodocyclaceae</taxon>
        <taxon>Rhodocyclus</taxon>
    </lineage>
</organism>
<proteinExistence type="predicted"/>
<dbReference type="Pfam" id="PF04891">
    <property type="entry name" value="NifQ"/>
    <property type="match status" value="1"/>
</dbReference>
<keyword evidence="2" id="KW-1185">Reference proteome</keyword>
<accession>A0A840GBI4</accession>
<protein>
    <submittedName>
        <fullName evidence="1">Nitrogen fixation protein NifQ</fullName>
    </submittedName>
</protein>
<comment type="caution">
    <text evidence="1">The sequence shown here is derived from an EMBL/GenBank/DDBJ whole genome shotgun (WGS) entry which is preliminary data.</text>
</comment>
<gene>
    <name evidence="1" type="ORF">GGD90_002632</name>
</gene>
<dbReference type="EMBL" id="JACIGE010000010">
    <property type="protein sequence ID" value="MBB4248240.1"/>
    <property type="molecule type" value="Genomic_DNA"/>
</dbReference>
<dbReference type="AlphaFoldDB" id="A0A840GBI4"/>
<dbReference type="OrthoDB" id="192277at2"/>
<name>A0A840GBI4_RHOTE</name>
<evidence type="ECO:0000313" key="1">
    <source>
        <dbReference type="EMBL" id="MBB4248240.1"/>
    </source>
</evidence>
<dbReference type="RefSeq" id="WP_153117500.1">
    <property type="nucleotide sequence ID" value="NZ_JACIGE010000010.1"/>
</dbReference>